<feature type="domain" description="PatA-like N-terminal" evidence="1">
    <location>
        <begin position="10"/>
        <end position="104"/>
    </location>
</feature>
<dbReference type="PANTHER" id="PTHR36304">
    <property type="entry name" value="DOMAIN GTPASE-ACTIVATING PROTEIN, PUTATIVE-RELATED-RELATED"/>
    <property type="match status" value="1"/>
</dbReference>
<reference evidence="2" key="1">
    <citation type="submission" date="2017-07" db="EMBL/GenBank/DDBJ databases">
        <title>The cable genome - Insights into the physiology and evolution of filamentous bacteria capable of sulfide oxidation via long distance electron transfer.</title>
        <authorList>
            <person name="Thorup C."/>
            <person name="Bjerg J.T."/>
            <person name="Schreiber L."/>
            <person name="Nielsen L.P."/>
            <person name="Kjeldsen K.U."/>
            <person name="Boesen T."/>
            <person name="Boggild A."/>
            <person name="Meysman F."/>
            <person name="Geelhoed J."/>
            <person name="Schramm A."/>
        </authorList>
    </citation>
    <scope>NUCLEOTIDE SEQUENCE [LARGE SCALE GENOMIC DNA]</scope>
    <source>
        <strain evidence="2">GS</strain>
    </source>
</reference>
<proteinExistence type="predicted"/>
<accession>A0A521G1I8</accession>
<organism evidence="2 3">
    <name type="scientific">Candidatus Electronema aureum</name>
    <dbReference type="NCBI Taxonomy" id="2005002"/>
    <lineage>
        <taxon>Bacteria</taxon>
        <taxon>Pseudomonadati</taxon>
        <taxon>Thermodesulfobacteriota</taxon>
        <taxon>Desulfobulbia</taxon>
        <taxon>Desulfobulbales</taxon>
        <taxon>Desulfobulbaceae</taxon>
        <taxon>Candidatus Electronema</taxon>
    </lineage>
</organism>
<dbReference type="Proteomes" id="UP000316238">
    <property type="component" value="Unassembled WGS sequence"/>
</dbReference>
<keyword evidence="3" id="KW-1185">Reference proteome</keyword>
<evidence type="ECO:0000313" key="2">
    <source>
        <dbReference type="EMBL" id="TAA74876.1"/>
    </source>
</evidence>
<sequence length="245" mass="26865">MNASVHAGQNLHGVSLPSFLQLLEQERTNCTLSVSADGRSGCFFFREGQLIDARCEGRAGIAAVDLLLSLKKPAFQVSAPEDRMVRISQSLARILLHASSAKDEVELKKILPEELPVSDAVKSHPLLRRLVAGIMAVPEIRHYYLFNRQGKTVARSSDNRQICTFISYAVMSSLQMRQSLGDKVRGPQSIQAELATGELLLILPSASLIIGLLADNQASVPEISTKIRAALRMPERTQRDHAESP</sequence>
<name>A0A521G1I8_9BACT</name>
<comment type="caution">
    <text evidence="2">The sequence shown here is derived from an EMBL/GenBank/DDBJ whole genome shotgun (WGS) entry which is preliminary data.</text>
</comment>
<dbReference type="AlphaFoldDB" id="A0A521G1I8"/>
<dbReference type="Pfam" id="PF14332">
    <property type="entry name" value="DUF4388"/>
    <property type="match status" value="1"/>
</dbReference>
<protein>
    <recommendedName>
        <fullName evidence="1">PatA-like N-terminal domain-containing protein</fullName>
    </recommendedName>
</protein>
<dbReference type="InterPro" id="IPR025497">
    <property type="entry name" value="PatA-like_N"/>
</dbReference>
<evidence type="ECO:0000313" key="3">
    <source>
        <dbReference type="Proteomes" id="UP000316238"/>
    </source>
</evidence>
<dbReference type="PANTHER" id="PTHR36304:SF4">
    <property type="entry name" value="DUF4388 DOMAIN-CONTAINING PROTEIN"/>
    <property type="match status" value="1"/>
</dbReference>
<dbReference type="EMBL" id="NQJD01000015">
    <property type="protein sequence ID" value="TAA74876.1"/>
    <property type="molecule type" value="Genomic_DNA"/>
</dbReference>
<evidence type="ECO:0000259" key="1">
    <source>
        <dbReference type="Pfam" id="PF14332"/>
    </source>
</evidence>
<gene>
    <name evidence="2" type="ORF">CDV28_1159</name>
</gene>